<dbReference type="GO" id="GO:0003700">
    <property type="term" value="F:DNA-binding transcription factor activity"/>
    <property type="evidence" value="ECO:0007669"/>
    <property type="project" value="InterPro"/>
</dbReference>
<evidence type="ECO:0000256" key="1">
    <source>
        <dbReference type="ARBA" id="ARBA00023015"/>
    </source>
</evidence>
<dbReference type="EMBL" id="BSSD01000012">
    <property type="protein sequence ID" value="GLW95204.1"/>
    <property type="molecule type" value="Genomic_DNA"/>
</dbReference>
<comment type="caution">
    <text evidence="5">The sequence shown here is derived from an EMBL/GenBank/DDBJ whole genome shotgun (WGS) entry which is preliminary data.</text>
</comment>
<dbReference type="Proteomes" id="UP001165042">
    <property type="component" value="Unassembled WGS sequence"/>
</dbReference>
<keyword evidence="6" id="KW-1185">Reference proteome</keyword>
<dbReference type="PANTHER" id="PTHR30204:SF94">
    <property type="entry name" value="HEAVY METAL-DEPENDENT TRANSCRIPTIONAL REGULATOR HI_0293-RELATED"/>
    <property type="match status" value="1"/>
</dbReference>
<dbReference type="AlphaFoldDB" id="A0A9W6QV67"/>
<dbReference type="SMART" id="SM00422">
    <property type="entry name" value="HTH_MERR"/>
    <property type="match status" value="1"/>
</dbReference>
<dbReference type="PRINTS" id="PR00040">
    <property type="entry name" value="HTHMERR"/>
</dbReference>
<feature type="domain" description="HTH merR-type" evidence="4">
    <location>
        <begin position="11"/>
        <end position="79"/>
    </location>
</feature>
<keyword evidence="1" id="KW-0805">Transcription regulation</keyword>
<evidence type="ECO:0000256" key="2">
    <source>
        <dbReference type="ARBA" id="ARBA00023125"/>
    </source>
</evidence>
<accession>A0A9W6QV67</accession>
<keyword evidence="3" id="KW-0804">Transcription</keyword>
<evidence type="ECO:0000313" key="5">
    <source>
        <dbReference type="EMBL" id="GLW95204.1"/>
    </source>
</evidence>
<dbReference type="GO" id="GO:0003677">
    <property type="term" value="F:DNA binding"/>
    <property type="evidence" value="ECO:0007669"/>
    <property type="project" value="UniProtKB-KW"/>
</dbReference>
<evidence type="ECO:0000256" key="3">
    <source>
        <dbReference type="ARBA" id="ARBA00023163"/>
    </source>
</evidence>
<evidence type="ECO:0000259" key="4">
    <source>
        <dbReference type="PROSITE" id="PS50937"/>
    </source>
</evidence>
<protein>
    <submittedName>
        <fullName evidence="5">MerR family transcriptional regulator</fullName>
    </submittedName>
</protein>
<dbReference type="Gene3D" id="1.10.1660.10">
    <property type="match status" value="1"/>
</dbReference>
<gene>
    <name evidence="5" type="ORF">Aglo03_60200</name>
</gene>
<proteinExistence type="predicted"/>
<dbReference type="InterPro" id="IPR000551">
    <property type="entry name" value="MerR-type_HTH_dom"/>
</dbReference>
<name>A0A9W6QV67_9PSEU</name>
<dbReference type="PROSITE" id="PS50937">
    <property type="entry name" value="HTH_MERR_2"/>
    <property type="match status" value="1"/>
</dbReference>
<reference evidence="5" key="1">
    <citation type="submission" date="2023-02" db="EMBL/GenBank/DDBJ databases">
        <title>Actinokineospora globicatena NBRC 15670.</title>
        <authorList>
            <person name="Ichikawa N."/>
            <person name="Sato H."/>
            <person name="Tonouchi N."/>
        </authorList>
    </citation>
    <scope>NUCLEOTIDE SEQUENCE</scope>
    <source>
        <strain evidence="5">NBRC 15670</strain>
    </source>
</reference>
<evidence type="ECO:0000313" key="6">
    <source>
        <dbReference type="Proteomes" id="UP001165042"/>
    </source>
</evidence>
<sequence>MTRAARFTVSGMRIGELAKRTGTTTRTLRFYEAQGLLAAQRSPNGYRSYDEHDLRLVAEIRALQAAGFSLADTRPFVACLRAGNPEGDACADSVEVYRRKLTEVETCLAQLADLRADLTRKLAAAMAREPHPTCTVQETP</sequence>
<organism evidence="5 6">
    <name type="scientific">Actinokineospora globicatena</name>
    <dbReference type="NCBI Taxonomy" id="103729"/>
    <lineage>
        <taxon>Bacteria</taxon>
        <taxon>Bacillati</taxon>
        <taxon>Actinomycetota</taxon>
        <taxon>Actinomycetes</taxon>
        <taxon>Pseudonocardiales</taxon>
        <taxon>Pseudonocardiaceae</taxon>
        <taxon>Actinokineospora</taxon>
    </lineage>
</organism>
<dbReference type="Pfam" id="PF13411">
    <property type="entry name" value="MerR_1"/>
    <property type="match status" value="1"/>
</dbReference>
<dbReference type="PANTHER" id="PTHR30204">
    <property type="entry name" value="REDOX-CYCLING DRUG-SENSING TRANSCRIPTIONAL ACTIVATOR SOXR"/>
    <property type="match status" value="1"/>
</dbReference>
<dbReference type="InterPro" id="IPR009061">
    <property type="entry name" value="DNA-bd_dom_put_sf"/>
</dbReference>
<dbReference type="InterPro" id="IPR047057">
    <property type="entry name" value="MerR_fam"/>
</dbReference>
<dbReference type="SUPFAM" id="SSF46955">
    <property type="entry name" value="Putative DNA-binding domain"/>
    <property type="match status" value="1"/>
</dbReference>
<keyword evidence="2" id="KW-0238">DNA-binding</keyword>